<keyword evidence="2" id="KW-1185">Reference proteome</keyword>
<evidence type="ECO:0000313" key="2">
    <source>
        <dbReference type="Proteomes" id="UP001057279"/>
    </source>
</evidence>
<dbReference type="Proteomes" id="UP001057279">
    <property type="component" value="Linkage Group LG02"/>
</dbReference>
<organism evidence="1 2">
    <name type="scientific">Ovis ammon polii x Ovis aries</name>
    <dbReference type="NCBI Taxonomy" id="2918886"/>
    <lineage>
        <taxon>Eukaryota</taxon>
        <taxon>Metazoa</taxon>
        <taxon>Chordata</taxon>
        <taxon>Craniata</taxon>
        <taxon>Vertebrata</taxon>
        <taxon>Euteleostomi</taxon>
        <taxon>Mammalia</taxon>
        <taxon>Eutheria</taxon>
        <taxon>Laurasiatheria</taxon>
        <taxon>Artiodactyla</taxon>
        <taxon>Ruminantia</taxon>
        <taxon>Pecora</taxon>
        <taxon>Bovidae</taxon>
        <taxon>Caprinae</taxon>
        <taxon>Ovis</taxon>
    </lineage>
</organism>
<gene>
    <name evidence="1" type="ORF">MJG53_002385</name>
</gene>
<accession>A0ACB9VE98</accession>
<evidence type="ECO:0000313" key="1">
    <source>
        <dbReference type="EMBL" id="KAI4587977.1"/>
    </source>
</evidence>
<sequence length="926" mass="102701">MASESVKVVVRCRPMNQRERELNCRPVVTVDSARGQCFIQNPGAADQPPKQFTFDGAYYMDHFTEQIYNEIAYPLVEGVTEGYNGTIFAYGQTGSGKSFTMQGLPDPACHRGIIPRAFEHVFESVQCAENTKFLVRASYLEIYNEDVRDLLGTDAKQKLELKEHPEKGVYVKGLSIHTVRSVAQCERIVEAGCKNRSVGCTLMNKDSSRSHSIFTISIEIYAVDERGKDHLRAGKLNLVDLAGSERQSKTGATGERLKEATKINLSLSALGNVISALVDGRCRHIPYRDSKLTRLLQDSLGGNTKTLMVACLSPADNNYDETLSTLRYANRAKNIRNKPRINEDPKDALLREYQEEIKKLKAILAQQMGPGSLSALLNSQVAPSPVQLEEKPLSPPVMQHDMEAEKQLIREEYEARLARLRADYEAEQESRARLEEDITAMRNSYDVKLSTLEQNLRKETEAVLKAEVLYKAEVLSRAEFASSSEYSAPFEFKIAERREIYSMPDPVPSEDSFKAQVSSGFEELPKVAASKSEASLGSDESSTLGENSVCTAFSGPEEPCSPEFSVPDSDARGRHLLPDDEGGGAAEPLLGEEPPLMALELLPGLHDPYAEVAAKLARFSSAVSGPDVPPVDVPKVTTQEVDLGPGVTEELVLAAEPVAEAQEAQAEAPAALEAQPRSLLAGAGARREDVAALADDLLPTVDQQQVLARLQLLEQQVVGGEQAKNKDLKEKHRRRKRYADERKKQLVAALQNSDEDSGDWVLLNVYDSIQEEVRAKSKLLEKMQRKLRAAEVEIKDLQSEFELEKIDYLATIRRQERDFLLFQQLLEQEEDRYRLMLSRSDSENIASNYFRPKRASQILGTDPMKSLAHHSSPPGLSSPLSSGSAIPPAQAPEMPQPRPFRLESLDIPFTKAKRKKSKSSFGGEPL</sequence>
<protein>
    <submittedName>
        <fullName evidence="1">Uncharacterized protein</fullName>
    </submittedName>
</protein>
<comment type="caution">
    <text evidence="1">The sequence shown here is derived from an EMBL/GenBank/DDBJ whole genome shotgun (WGS) entry which is preliminary data.</text>
</comment>
<name>A0ACB9VE98_9CETA</name>
<reference evidence="1" key="1">
    <citation type="submission" date="2022-03" db="EMBL/GenBank/DDBJ databases">
        <title>Genomic analyses of argali, domestic sheep and their hybrids provide insights into chromosomal evolution, heterosis and genetic basis of agronomic traits.</title>
        <authorList>
            <person name="Li M."/>
        </authorList>
    </citation>
    <scope>NUCLEOTIDE SEQUENCE</scope>
    <source>
        <strain evidence="1">F1 hybrid</strain>
    </source>
</reference>
<dbReference type="EMBL" id="CM043027">
    <property type="protein sequence ID" value="KAI4587977.1"/>
    <property type="molecule type" value="Genomic_DNA"/>
</dbReference>
<proteinExistence type="predicted"/>